<dbReference type="PROSITE" id="PS51257">
    <property type="entry name" value="PROKAR_LIPOPROTEIN"/>
    <property type="match status" value="1"/>
</dbReference>
<dbReference type="RefSeq" id="WP_278022609.1">
    <property type="nucleotide sequence ID" value="NZ_BAABDT010000001.1"/>
</dbReference>
<evidence type="ECO:0000256" key="1">
    <source>
        <dbReference type="SAM" id="SignalP"/>
    </source>
</evidence>
<protein>
    <recommendedName>
        <fullName evidence="4">Lipoprotein</fullName>
    </recommendedName>
</protein>
<dbReference type="EMBL" id="BAABDT010000001">
    <property type="protein sequence ID" value="GAA3729768.1"/>
    <property type="molecule type" value="Genomic_DNA"/>
</dbReference>
<sequence>MKYLSVFLLLFSFISCQITETLTINSDRSGSIEVYSLRDENSFAQLGRQDFGDEKFIDTTFTFRDYIVKYQDTFVKFNKADQALFTEHANVKMQIKLDPIQMENFNKVAFEFKNIEEIPNLYESLGLANSLKENYPIYRKSYKIKYTFDGKVFKRTLAITNPEKFEKDKKEMDEHEKIYSKYKVMQSYTLKYYFPQKIKSVSNSNAIIGSDQKSLSLKFQLSYCLKNPESTNLEVVLE</sequence>
<feature type="chain" id="PRO_5045631360" description="Lipoprotein" evidence="1">
    <location>
        <begin position="19"/>
        <end position="238"/>
    </location>
</feature>
<evidence type="ECO:0000313" key="2">
    <source>
        <dbReference type="EMBL" id="GAA3729768.1"/>
    </source>
</evidence>
<evidence type="ECO:0008006" key="4">
    <source>
        <dbReference type="Google" id="ProtNLM"/>
    </source>
</evidence>
<gene>
    <name evidence="2" type="ORF">GCM10022422_09930</name>
</gene>
<organism evidence="2 3">
    <name type="scientific">Flavobacterium ginsengisoli</name>
    <dbReference type="NCBI Taxonomy" id="871694"/>
    <lineage>
        <taxon>Bacteria</taxon>
        <taxon>Pseudomonadati</taxon>
        <taxon>Bacteroidota</taxon>
        <taxon>Flavobacteriia</taxon>
        <taxon>Flavobacteriales</taxon>
        <taxon>Flavobacteriaceae</taxon>
        <taxon>Flavobacterium</taxon>
    </lineage>
</organism>
<proteinExistence type="predicted"/>
<dbReference type="Proteomes" id="UP001501367">
    <property type="component" value="Unassembled WGS sequence"/>
</dbReference>
<evidence type="ECO:0000313" key="3">
    <source>
        <dbReference type="Proteomes" id="UP001501367"/>
    </source>
</evidence>
<reference evidence="3" key="1">
    <citation type="journal article" date="2019" name="Int. J. Syst. Evol. Microbiol.">
        <title>The Global Catalogue of Microorganisms (GCM) 10K type strain sequencing project: providing services to taxonomists for standard genome sequencing and annotation.</title>
        <authorList>
            <consortium name="The Broad Institute Genomics Platform"/>
            <consortium name="The Broad Institute Genome Sequencing Center for Infectious Disease"/>
            <person name="Wu L."/>
            <person name="Ma J."/>
        </authorList>
    </citation>
    <scope>NUCLEOTIDE SEQUENCE [LARGE SCALE GENOMIC DNA]</scope>
    <source>
        <strain evidence="3">JCM 17336</strain>
    </source>
</reference>
<name>A0ABP7F7B7_9FLAO</name>
<keyword evidence="1" id="KW-0732">Signal</keyword>
<accession>A0ABP7F7B7</accession>
<feature type="signal peptide" evidence="1">
    <location>
        <begin position="1"/>
        <end position="18"/>
    </location>
</feature>
<keyword evidence="3" id="KW-1185">Reference proteome</keyword>
<comment type="caution">
    <text evidence="2">The sequence shown here is derived from an EMBL/GenBank/DDBJ whole genome shotgun (WGS) entry which is preliminary data.</text>
</comment>